<dbReference type="Gene3D" id="3.30.160.60">
    <property type="entry name" value="Classic Zinc Finger"/>
    <property type="match status" value="1"/>
</dbReference>
<accession>A0A1Y2B3I4</accession>
<reference evidence="2 3" key="1">
    <citation type="submission" date="2016-07" db="EMBL/GenBank/DDBJ databases">
        <title>Pervasive Adenine N6-methylation of Active Genes in Fungi.</title>
        <authorList>
            <consortium name="DOE Joint Genome Institute"/>
            <person name="Mondo S.J."/>
            <person name="Dannebaum R.O."/>
            <person name="Kuo R.C."/>
            <person name="Labutti K."/>
            <person name="Haridas S."/>
            <person name="Kuo A."/>
            <person name="Salamov A."/>
            <person name="Ahrendt S.R."/>
            <person name="Lipzen A."/>
            <person name="Sullivan W."/>
            <person name="Andreopoulos W.B."/>
            <person name="Clum A."/>
            <person name="Lindquist E."/>
            <person name="Daum C."/>
            <person name="Ramamoorthy G.K."/>
            <person name="Gryganskyi A."/>
            <person name="Culley D."/>
            <person name="Magnuson J.K."/>
            <person name="James T.Y."/>
            <person name="O'Malley M.A."/>
            <person name="Stajich J.E."/>
            <person name="Spatafora J.W."/>
            <person name="Visel A."/>
            <person name="Grigoriev I.V."/>
        </authorList>
    </citation>
    <scope>NUCLEOTIDE SEQUENCE [LARGE SCALE GENOMIC DNA]</scope>
    <source>
        <strain evidence="2 3">JEL800</strain>
    </source>
</reference>
<feature type="compositionally biased region" description="Polar residues" evidence="1">
    <location>
        <begin position="60"/>
        <end position="83"/>
    </location>
</feature>
<proteinExistence type="predicted"/>
<name>A0A1Y2B3I4_9FUNG</name>
<protein>
    <submittedName>
        <fullName evidence="2">Uncharacterized protein</fullName>
    </submittedName>
</protein>
<evidence type="ECO:0000313" key="3">
    <source>
        <dbReference type="Proteomes" id="UP000193642"/>
    </source>
</evidence>
<dbReference type="EMBL" id="MCGO01000089">
    <property type="protein sequence ID" value="ORY29286.1"/>
    <property type="molecule type" value="Genomic_DNA"/>
</dbReference>
<evidence type="ECO:0000256" key="1">
    <source>
        <dbReference type="SAM" id="MobiDB-lite"/>
    </source>
</evidence>
<feature type="compositionally biased region" description="Polar residues" evidence="1">
    <location>
        <begin position="40"/>
        <end position="51"/>
    </location>
</feature>
<dbReference type="Proteomes" id="UP000193642">
    <property type="component" value="Unassembled WGS sequence"/>
</dbReference>
<dbReference type="STRING" id="329046.A0A1Y2B3I4"/>
<organism evidence="2 3">
    <name type="scientific">Rhizoclosmatium globosum</name>
    <dbReference type="NCBI Taxonomy" id="329046"/>
    <lineage>
        <taxon>Eukaryota</taxon>
        <taxon>Fungi</taxon>
        <taxon>Fungi incertae sedis</taxon>
        <taxon>Chytridiomycota</taxon>
        <taxon>Chytridiomycota incertae sedis</taxon>
        <taxon>Chytridiomycetes</taxon>
        <taxon>Chytridiales</taxon>
        <taxon>Chytriomycetaceae</taxon>
        <taxon>Rhizoclosmatium</taxon>
    </lineage>
</organism>
<dbReference type="AlphaFoldDB" id="A0A1Y2B3I4"/>
<feature type="region of interest" description="Disordered" evidence="1">
    <location>
        <begin position="1"/>
        <end position="93"/>
    </location>
</feature>
<keyword evidence="3" id="KW-1185">Reference proteome</keyword>
<comment type="caution">
    <text evidence="2">The sequence shown here is derived from an EMBL/GenBank/DDBJ whole genome shotgun (WGS) entry which is preliminary data.</text>
</comment>
<evidence type="ECO:0000313" key="2">
    <source>
        <dbReference type="EMBL" id="ORY29286.1"/>
    </source>
</evidence>
<sequence length="172" mass="18790">MPSSTASHETRATAPATESESGTEESSDIRSDGDYEGELPSQSETRPSNVVVQVVELQPGTITSEQDTVPATSSDQQPQEPLNQTQARTQDQDQDQALPCRWIANGSLCNLVFAEGSHLYDHIVDDHVGRRASKFLQPSALLDCMWQGCPHGTRPFVKRCVQISLAGVSLFY</sequence>
<gene>
    <name evidence="2" type="ORF">BCR33DRAFT_579157</name>
</gene>